<comment type="caution">
    <text evidence="2">The sequence shown here is derived from an EMBL/GenBank/DDBJ whole genome shotgun (WGS) entry which is preliminary data.</text>
</comment>
<proteinExistence type="predicted"/>
<organism evidence="2 3">
    <name type="scientific">Anguilla anguilla</name>
    <name type="common">European freshwater eel</name>
    <name type="synonym">Muraena anguilla</name>
    <dbReference type="NCBI Taxonomy" id="7936"/>
    <lineage>
        <taxon>Eukaryota</taxon>
        <taxon>Metazoa</taxon>
        <taxon>Chordata</taxon>
        <taxon>Craniata</taxon>
        <taxon>Vertebrata</taxon>
        <taxon>Euteleostomi</taxon>
        <taxon>Actinopterygii</taxon>
        <taxon>Neopterygii</taxon>
        <taxon>Teleostei</taxon>
        <taxon>Anguilliformes</taxon>
        <taxon>Anguillidae</taxon>
        <taxon>Anguilla</taxon>
    </lineage>
</organism>
<dbReference type="EMBL" id="JAFIRN010000010">
    <property type="protein sequence ID" value="KAG5841297.1"/>
    <property type="molecule type" value="Genomic_DNA"/>
</dbReference>
<protein>
    <submittedName>
        <fullName evidence="2">Uncharacterized protein</fullName>
    </submittedName>
</protein>
<dbReference type="AlphaFoldDB" id="A0A9D3M435"/>
<sequence length="237" mass="26792">QAYSIWFWSASAVISNWDFVASLPSVLLFFTQGQVKLTNRRVGKRKVSSRKRKKVEYRPTEGDPRNTQASFRLQDFKMWKFSMFLECFELHVLFLLALSPRVNSKEIPMPRMCAVCLDKDCAIGVRIIYPASSDTAVWSKANSRTGIQTCSRENLKADAPCKMANGSLVQLADNPLHFEGIDTYGVRRIFKSQISREYSCSGSSLQALLLWCSVGGTEGSGKLADDFVVKSKLKMWY</sequence>
<keyword evidence="3" id="KW-1185">Reference proteome</keyword>
<evidence type="ECO:0000313" key="2">
    <source>
        <dbReference type="EMBL" id="KAG5841297.1"/>
    </source>
</evidence>
<gene>
    <name evidence="2" type="ORF">ANANG_G00198060</name>
</gene>
<reference evidence="2" key="1">
    <citation type="submission" date="2021-01" db="EMBL/GenBank/DDBJ databases">
        <title>A chromosome-scale assembly of European eel, Anguilla anguilla.</title>
        <authorList>
            <person name="Henkel C."/>
            <person name="Jong-Raadsen S.A."/>
            <person name="Dufour S."/>
            <person name="Weltzien F.-A."/>
            <person name="Palstra A.P."/>
            <person name="Pelster B."/>
            <person name="Spaink H.P."/>
            <person name="Van Den Thillart G.E."/>
            <person name="Jansen H."/>
            <person name="Zahm M."/>
            <person name="Klopp C."/>
            <person name="Cedric C."/>
            <person name="Louis A."/>
            <person name="Berthelot C."/>
            <person name="Parey E."/>
            <person name="Roest Crollius H."/>
            <person name="Montfort J."/>
            <person name="Robinson-Rechavi M."/>
            <person name="Bucao C."/>
            <person name="Bouchez O."/>
            <person name="Gislard M."/>
            <person name="Lluch J."/>
            <person name="Milhes M."/>
            <person name="Lampietro C."/>
            <person name="Lopez Roques C."/>
            <person name="Donnadieu C."/>
            <person name="Braasch I."/>
            <person name="Desvignes T."/>
            <person name="Postlethwait J."/>
            <person name="Bobe J."/>
            <person name="Guiguen Y."/>
            <person name="Dirks R."/>
        </authorList>
    </citation>
    <scope>NUCLEOTIDE SEQUENCE</scope>
    <source>
        <strain evidence="2">Tag_6206</strain>
        <tissue evidence="2">Liver</tissue>
    </source>
</reference>
<dbReference type="Proteomes" id="UP001044222">
    <property type="component" value="Chromosome 10"/>
</dbReference>
<feature type="non-terminal residue" evidence="2">
    <location>
        <position position="237"/>
    </location>
</feature>
<name>A0A9D3M435_ANGAN</name>
<evidence type="ECO:0000256" key="1">
    <source>
        <dbReference type="SAM" id="MobiDB-lite"/>
    </source>
</evidence>
<evidence type="ECO:0000313" key="3">
    <source>
        <dbReference type="Proteomes" id="UP001044222"/>
    </source>
</evidence>
<feature type="region of interest" description="Disordered" evidence="1">
    <location>
        <begin position="41"/>
        <end position="65"/>
    </location>
</feature>
<accession>A0A9D3M435</accession>
<feature type="compositionally biased region" description="Basic residues" evidence="1">
    <location>
        <begin position="41"/>
        <end position="55"/>
    </location>
</feature>